<reference evidence="1 2" key="1">
    <citation type="submission" date="2018-05" db="EMBL/GenBank/DDBJ databases">
        <title>Draft genome sequence of Scytalidium lignicola DSM 105466, a ubiquitous saprotrophic fungus.</title>
        <authorList>
            <person name="Buettner E."/>
            <person name="Gebauer A.M."/>
            <person name="Hofrichter M."/>
            <person name="Liers C."/>
            <person name="Kellner H."/>
        </authorList>
    </citation>
    <scope>NUCLEOTIDE SEQUENCE [LARGE SCALE GENOMIC DNA]</scope>
    <source>
        <strain evidence="1 2">DSM 105466</strain>
    </source>
</reference>
<keyword evidence="2" id="KW-1185">Reference proteome</keyword>
<feature type="non-terminal residue" evidence="1">
    <location>
        <position position="1"/>
    </location>
</feature>
<feature type="non-terminal residue" evidence="1">
    <location>
        <position position="136"/>
    </location>
</feature>
<gene>
    <name evidence="1" type="ORF">B7463_g4175</name>
</gene>
<organism evidence="1 2">
    <name type="scientific">Scytalidium lignicola</name>
    <name type="common">Hyphomycete</name>
    <dbReference type="NCBI Taxonomy" id="5539"/>
    <lineage>
        <taxon>Eukaryota</taxon>
        <taxon>Fungi</taxon>
        <taxon>Dikarya</taxon>
        <taxon>Ascomycota</taxon>
        <taxon>Pezizomycotina</taxon>
        <taxon>Leotiomycetes</taxon>
        <taxon>Leotiomycetes incertae sedis</taxon>
        <taxon>Scytalidium</taxon>
    </lineage>
</organism>
<dbReference type="Proteomes" id="UP000258309">
    <property type="component" value="Unassembled WGS sequence"/>
</dbReference>
<sequence length="136" mass="14677">MSSTPQPSSFSRGGPDGFSFLANAPHSAGASKQPTTRAALAIMAFYFVYTERAFTTALHDRRTGFIQVAGWWWWRPDFSTPPFLFLIPQQANATTPSIESSLLAAELSTPEKAARGSPDLQAPVHDEAFVAGLSTS</sequence>
<comment type="caution">
    <text evidence="1">The sequence shown here is derived from an EMBL/GenBank/DDBJ whole genome shotgun (WGS) entry which is preliminary data.</text>
</comment>
<evidence type="ECO:0000313" key="2">
    <source>
        <dbReference type="Proteomes" id="UP000258309"/>
    </source>
</evidence>
<evidence type="ECO:0000313" key="1">
    <source>
        <dbReference type="EMBL" id="RFU32184.1"/>
    </source>
</evidence>
<dbReference type="EMBL" id="NCSJ02000060">
    <property type="protein sequence ID" value="RFU32184.1"/>
    <property type="molecule type" value="Genomic_DNA"/>
</dbReference>
<accession>A0A3E2HFI0</accession>
<protein>
    <submittedName>
        <fullName evidence="1">Uncharacterized protein</fullName>
    </submittedName>
</protein>
<dbReference type="AlphaFoldDB" id="A0A3E2HFI0"/>
<name>A0A3E2HFI0_SCYLI</name>
<proteinExistence type="predicted"/>